<organism evidence="1">
    <name type="scientific">marine sediment metagenome</name>
    <dbReference type="NCBI Taxonomy" id="412755"/>
    <lineage>
        <taxon>unclassified sequences</taxon>
        <taxon>metagenomes</taxon>
        <taxon>ecological metagenomes</taxon>
    </lineage>
</organism>
<protein>
    <submittedName>
        <fullName evidence="1">Uncharacterized protein</fullName>
    </submittedName>
</protein>
<dbReference type="EMBL" id="BARS01020089">
    <property type="protein sequence ID" value="GAG03229.1"/>
    <property type="molecule type" value="Genomic_DNA"/>
</dbReference>
<accession>X0UBP8</accession>
<proteinExistence type="predicted"/>
<name>X0UBP8_9ZZZZ</name>
<gene>
    <name evidence="1" type="ORF">S01H1_32443</name>
</gene>
<evidence type="ECO:0000313" key="1">
    <source>
        <dbReference type="EMBL" id="GAG03229.1"/>
    </source>
</evidence>
<dbReference type="AlphaFoldDB" id="X0UBP8"/>
<comment type="caution">
    <text evidence="1">The sequence shown here is derived from an EMBL/GenBank/DDBJ whole genome shotgun (WGS) entry which is preliminary data.</text>
</comment>
<sequence length="82" mass="9297">MSAYTNNGDMDMSMKGSDFTSEFYGLVRARRYREAWLLVFDNNSRTWGCQAFAGRHNVALKHLRGTPAAAALEMEVFVSWLA</sequence>
<reference evidence="1" key="1">
    <citation type="journal article" date="2014" name="Front. Microbiol.">
        <title>High frequency of phylogenetically diverse reductive dehalogenase-homologous genes in deep subseafloor sedimentary metagenomes.</title>
        <authorList>
            <person name="Kawai M."/>
            <person name="Futagami T."/>
            <person name="Toyoda A."/>
            <person name="Takaki Y."/>
            <person name="Nishi S."/>
            <person name="Hori S."/>
            <person name="Arai W."/>
            <person name="Tsubouchi T."/>
            <person name="Morono Y."/>
            <person name="Uchiyama I."/>
            <person name="Ito T."/>
            <person name="Fujiyama A."/>
            <person name="Inagaki F."/>
            <person name="Takami H."/>
        </authorList>
    </citation>
    <scope>NUCLEOTIDE SEQUENCE</scope>
    <source>
        <strain evidence="1">Expedition CK06-06</strain>
    </source>
</reference>